<proteinExistence type="predicted"/>
<name>A0A371HBM7_MUCPR</name>
<protein>
    <submittedName>
        <fullName evidence="1">Uncharacterized protein</fullName>
    </submittedName>
</protein>
<sequence length="151" mass="17697">MVKSPTIKETEVLSIERVDQEWMTPIWDYLTKGTTLDVKIEATKIRKRATRYLMSSTKGFSTPLLKCLTTTQATYIMDEIHYNTCRFHSDRCTMASYVLRDCKQFMHNYHECQAHNLIDHSLAKELQFITSSWSFSIWGMDILGPFPMIKE</sequence>
<dbReference type="AlphaFoldDB" id="A0A371HBM7"/>
<accession>A0A371HBM7</accession>
<comment type="caution">
    <text evidence="1">The sequence shown here is derived from an EMBL/GenBank/DDBJ whole genome shotgun (WGS) entry which is preliminary data.</text>
</comment>
<evidence type="ECO:0000313" key="1">
    <source>
        <dbReference type="EMBL" id="RDY00201.1"/>
    </source>
</evidence>
<gene>
    <name evidence="1" type="ORF">CR513_16649</name>
</gene>
<dbReference type="EMBL" id="QJKJ01003052">
    <property type="protein sequence ID" value="RDY00201.1"/>
    <property type="molecule type" value="Genomic_DNA"/>
</dbReference>
<organism evidence="1 2">
    <name type="scientific">Mucuna pruriens</name>
    <name type="common">Velvet bean</name>
    <name type="synonym">Dolichos pruriens</name>
    <dbReference type="NCBI Taxonomy" id="157652"/>
    <lineage>
        <taxon>Eukaryota</taxon>
        <taxon>Viridiplantae</taxon>
        <taxon>Streptophyta</taxon>
        <taxon>Embryophyta</taxon>
        <taxon>Tracheophyta</taxon>
        <taxon>Spermatophyta</taxon>
        <taxon>Magnoliopsida</taxon>
        <taxon>eudicotyledons</taxon>
        <taxon>Gunneridae</taxon>
        <taxon>Pentapetalae</taxon>
        <taxon>rosids</taxon>
        <taxon>fabids</taxon>
        <taxon>Fabales</taxon>
        <taxon>Fabaceae</taxon>
        <taxon>Papilionoideae</taxon>
        <taxon>50 kb inversion clade</taxon>
        <taxon>NPAAA clade</taxon>
        <taxon>indigoferoid/millettioid clade</taxon>
        <taxon>Phaseoleae</taxon>
        <taxon>Mucuna</taxon>
    </lineage>
</organism>
<reference evidence="1" key="1">
    <citation type="submission" date="2018-05" db="EMBL/GenBank/DDBJ databases">
        <title>Draft genome of Mucuna pruriens seed.</title>
        <authorList>
            <person name="Nnadi N.E."/>
            <person name="Vos R."/>
            <person name="Hasami M.H."/>
            <person name="Devisetty U.K."/>
            <person name="Aguiy J.C."/>
        </authorList>
    </citation>
    <scope>NUCLEOTIDE SEQUENCE [LARGE SCALE GENOMIC DNA]</scope>
    <source>
        <strain evidence="1">JCA_2017</strain>
    </source>
</reference>
<keyword evidence="2" id="KW-1185">Reference proteome</keyword>
<feature type="non-terminal residue" evidence="1">
    <location>
        <position position="1"/>
    </location>
</feature>
<dbReference type="Proteomes" id="UP000257109">
    <property type="component" value="Unassembled WGS sequence"/>
</dbReference>
<evidence type="ECO:0000313" key="2">
    <source>
        <dbReference type="Proteomes" id="UP000257109"/>
    </source>
</evidence>
<dbReference type="OrthoDB" id="1935543at2759"/>